<keyword evidence="2" id="KW-1185">Reference proteome</keyword>
<dbReference type="AlphaFoldDB" id="A0A9P6SL11"/>
<proteinExistence type="predicted"/>
<protein>
    <submittedName>
        <fullName evidence="1">Uncharacterized protein</fullName>
    </submittedName>
</protein>
<reference evidence="1" key="1">
    <citation type="submission" date="2019-07" db="EMBL/GenBank/DDBJ databases">
        <title>Hyphodiscus hymeniophilus genome sequencing and assembly.</title>
        <authorList>
            <person name="Kramer G."/>
            <person name="Nodwell J."/>
        </authorList>
    </citation>
    <scope>NUCLEOTIDE SEQUENCE</scope>
    <source>
        <strain evidence="1">ATCC 34498</strain>
    </source>
</reference>
<dbReference type="Proteomes" id="UP000785200">
    <property type="component" value="Unassembled WGS sequence"/>
</dbReference>
<sequence length="224" mass="24763">MVTNGTNGTDSEFLYHIKRTITDYSEDKYGATRTTDILGTFTDIAAAKSAARSSLASEGYVKDDFESYEGNDGAAEWKHGDGVLAYAKAPAGQVFEVRVETNPNTLHFKGNADGEVEGFLHYVFQQTIDYSKDPTGASQVTEVEGTYLTREAARKAARSALLDQDVTKQSFAEYDEFDDARDVNEWPYGENVYVHAVAETGENFNVSVKPQPHSHQHHAGKHHD</sequence>
<dbReference type="EMBL" id="VNKQ01000020">
    <property type="protein sequence ID" value="KAG0644983.1"/>
    <property type="molecule type" value="Genomic_DNA"/>
</dbReference>
<name>A0A9P6SL11_9HELO</name>
<accession>A0A9P6SL11</accession>
<evidence type="ECO:0000313" key="1">
    <source>
        <dbReference type="EMBL" id="KAG0644983.1"/>
    </source>
</evidence>
<dbReference type="OrthoDB" id="3880401at2759"/>
<gene>
    <name evidence="1" type="ORF">D0Z07_9089</name>
</gene>
<evidence type="ECO:0000313" key="2">
    <source>
        <dbReference type="Proteomes" id="UP000785200"/>
    </source>
</evidence>
<comment type="caution">
    <text evidence="1">The sequence shown here is derived from an EMBL/GenBank/DDBJ whole genome shotgun (WGS) entry which is preliminary data.</text>
</comment>
<organism evidence="1 2">
    <name type="scientific">Hyphodiscus hymeniophilus</name>
    <dbReference type="NCBI Taxonomy" id="353542"/>
    <lineage>
        <taxon>Eukaryota</taxon>
        <taxon>Fungi</taxon>
        <taxon>Dikarya</taxon>
        <taxon>Ascomycota</taxon>
        <taxon>Pezizomycotina</taxon>
        <taxon>Leotiomycetes</taxon>
        <taxon>Helotiales</taxon>
        <taxon>Hyphodiscaceae</taxon>
        <taxon>Hyphodiscus</taxon>
    </lineage>
</organism>